<proteinExistence type="evidence at transcript level"/>
<organism evidence="1">
    <name type="scientific">Amblyomma aureolatum</name>
    <dbReference type="NCBI Taxonomy" id="187763"/>
    <lineage>
        <taxon>Eukaryota</taxon>
        <taxon>Metazoa</taxon>
        <taxon>Ecdysozoa</taxon>
        <taxon>Arthropoda</taxon>
        <taxon>Chelicerata</taxon>
        <taxon>Arachnida</taxon>
        <taxon>Acari</taxon>
        <taxon>Parasitiformes</taxon>
        <taxon>Ixodida</taxon>
        <taxon>Ixodoidea</taxon>
        <taxon>Ixodidae</taxon>
        <taxon>Amblyomminae</taxon>
        <taxon>Amblyomma</taxon>
    </lineage>
</organism>
<name>A0A1E1XFS4_9ACAR</name>
<accession>A0A1E1XFS4</accession>
<dbReference type="PANTHER" id="PTHR31025:SF22">
    <property type="entry name" value="IP13529P"/>
    <property type="match status" value="1"/>
</dbReference>
<dbReference type="AlphaFoldDB" id="A0A1E1XFS4"/>
<dbReference type="PANTHER" id="PTHR31025">
    <property type="entry name" value="SI:CH211-196P9.1-RELATED"/>
    <property type="match status" value="1"/>
</dbReference>
<sequence>ICPGIPSSNLKVFLEDGSEVVEESFKHLQENFGGKLGCTFILGSGASTAGASSPEEPSASLPRPSLREMHSLTILWNSLSHDTLTALSASKPLERIKHQEVVRLIATAMCNTCTRPSAKQVRAVANHVGHKYPLALCDPLRTSSGGRTFHGLADKIQYRIENSRRGCKRLAEELSRGSMKRATARTAYGCTEWQPPVSTIDFDECKEAKRILDAECLKPREQQNVDLQEELLMRIYAAIRLALNTKGKRACDVQKEWPLLFTRHHFLAHFKRLTDTELEGLFVSHRVADLELLYAFLRHSIKGDKALRWLLLIDKAAQEIGRPAALLTGLFPLLCVFFREKTEFLFRVLEASANVDEHIADLPLTPVVFALGRSIFDCKCIVMLDGTKCFEDLTFLAAMELLYAAYFCVNMKYSTEVPATLEFIQRQLVGMNPEEGTRQLSRRTTIMYPKVRSALDLLDRFKRKWQECAADI</sequence>
<reference evidence="1" key="1">
    <citation type="journal article" date="2017" name="Front. Cell. Infect. Microbiol.">
        <title>The Distinct Transcriptional Response of the Midgut of Amblyomma sculptum and Amblyomma aureolatum Ticks to Rickettsia rickettsii Correlates to Their Differences in Susceptibility to Infection.</title>
        <authorList>
            <person name="Martins L.A."/>
            <person name="Galletti M.F.B.M."/>
            <person name="Ribeiro J.M."/>
            <person name="Fujita A."/>
            <person name="Costa F.B."/>
            <person name="Labruna M.B."/>
            <person name="Daffre S."/>
            <person name="Fogaca A.C."/>
        </authorList>
    </citation>
    <scope>NUCLEOTIDE SEQUENCE</scope>
</reference>
<feature type="non-terminal residue" evidence="1">
    <location>
        <position position="1"/>
    </location>
</feature>
<protein>
    <submittedName>
        <fullName evidence="1">Uncharacterized protein</fullName>
    </submittedName>
</protein>
<evidence type="ECO:0000313" key="1">
    <source>
        <dbReference type="EMBL" id="JAT98144.1"/>
    </source>
</evidence>
<dbReference type="EMBL" id="GFAC01001044">
    <property type="protein sequence ID" value="JAT98144.1"/>
    <property type="molecule type" value="mRNA"/>
</dbReference>